<dbReference type="Gene3D" id="2.60.120.330">
    <property type="entry name" value="B-lactam Antibiotic, Isopenicillin N Synthase, Chain"/>
    <property type="match status" value="1"/>
</dbReference>
<protein>
    <submittedName>
        <fullName evidence="1">DUF1479-domain-containing protein</fullName>
    </submittedName>
</protein>
<dbReference type="PANTHER" id="PTHR30613">
    <property type="entry name" value="UNCHARACTERIZED PROTEIN YBIU-RELATED"/>
    <property type="match status" value="1"/>
</dbReference>
<dbReference type="AlphaFoldDB" id="A0A3D8SNN6"/>
<name>A0A3D8SNN6_9HELO</name>
<evidence type="ECO:0000313" key="1">
    <source>
        <dbReference type="EMBL" id="RDW87791.1"/>
    </source>
</evidence>
<dbReference type="InterPro" id="IPR027443">
    <property type="entry name" value="IPNS-like_sf"/>
</dbReference>
<dbReference type="InterPro" id="IPR010856">
    <property type="entry name" value="Gig2-like"/>
</dbReference>
<accession>A0A3D8SNN6</accession>
<dbReference type="OrthoDB" id="8249012at2759"/>
<sequence length="498" mass="54310">MLSAVRSSALPTGLKLSHPIIRNLATQTQKHAPKKEGDISSVFASLSGAEAVPLPARFADIKRSLVANHEPAVVASWTRLLSNLRSEIELISEAGSDIIPTIEYSELNNHSRIQPFSKALSKRGVAVIRGVIPEEEVLQWKADVRDYVVANPQTKAFPADNPAVYELYWSPTQIKARAHPNMVDIQRFLMGFWHSNDKNAMISTEHPLAYADRVRIRMPGDAGFALGPHVDGGSAERWEPNGYGLGGPYNKVFEGAWEVFDPWESSSRLQVESDLYNGPGACSMFRMYQGWLSMSSTGPGEGTLLVNPMLQAATAYYLLRPFFSPINADPSSSSFLDASNWAFDSEQTPLLQGATLGMAQELNNALHPHLDLEKTMVHVPRVQPGDYVAWHCDTIHAVDKVHNGTSDSSVLYIPACPMTEANARYLVRQRDAFLEGTPAPDFPGGVGESKHVGRPETKDVEAVGGMEGLRAFGLAKWDVGPGSGTVGRLLRSVNGILG</sequence>
<comment type="caution">
    <text evidence="1">The sequence shown here is derived from an EMBL/GenBank/DDBJ whole genome shotgun (WGS) entry which is preliminary data.</text>
</comment>
<evidence type="ECO:0000313" key="2">
    <source>
        <dbReference type="Proteomes" id="UP000256328"/>
    </source>
</evidence>
<dbReference type="Pfam" id="PF07350">
    <property type="entry name" value="Gig2-like"/>
    <property type="match status" value="1"/>
</dbReference>
<dbReference type="PANTHER" id="PTHR30613:SF1">
    <property type="entry name" value="DUF1479 DOMAIN PROTEIN (AFU_ORTHOLOGUE AFUA_5G09280)"/>
    <property type="match status" value="1"/>
</dbReference>
<keyword evidence="2" id="KW-1185">Reference proteome</keyword>
<dbReference type="Proteomes" id="UP000256328">
    <property type="component" value="Unassembled WGS sequence"/>
</dbReference>
<reference evidence="1 2" key="1">
    <citation type="journal article" date="2018" name="IMA Fungus">
        <title>IMA Genome-F 9: Draft genome sequence of Annulohypoxylon stygium, Aspergillus mulundensis, Berkeleyomyces basicola (syn. Thielaviopsis basicola), Ceratocystis smalleyi, two Cercospora beticola strains, Coleophoma cylindrospora, Fusarium fracticaudum, Phialophora cf. hyalina, and Morchella septimelata.</title>
        <authorList>
            <person name="Wingfield B.D."/>
            <person name="Bills G.F."/>
            <person name="Dong Y."/>
            <person name="Huang W."/>
            <person name="Nel W.J."/>
            <person name="Swalarsk-Parry B.S."/>
            <person name="Vaghefi N."/>
            <person name="Wilken P.M."/>
            <person name="An Z."/>
            <person name="de Beer Z.W."/>
            <person name="De Vos L."/>
            <person name="Chen L."/>
            <person name="Duong T.A."/>
            <person name="Gao Y."/>
            <person name="Hammerbacher A."/>
            <person name="Kikkert J.R."/>
            <person name="Li Y."/>
            <person name="Li H."/>
            <person name="Li K."/>
            <person name="Li Q."/>
            <person name="Liu X."/>
            <person name="Ma X."/>
            <person name="Naidoo K."/>
            <person name="Pethybridge S.J."/>
            <person name="Sun J."/>
            <person name="Steenkamp E.T."/>
            <person name="van der Nest M.A."/>
            <person name="van Wyk S."/>
            <person name="Wingfield M.J."/>
            <person name="Xiong C."/>
            <person name="Yue Q."/>
            <person name="Zhang X."/>
        </authorList>
    </citation>
    <scope>NUCLEOTIDE SEQUENCE [LARGE SCALE GENOMIC DNA]</scope>
    <source>
        <strain evidence="1 2">BP5796</strain>
    </source>
</reference>
<organism evidence="1 2">
    <name type="scientific">Coleophoma crateriformis</name>
    <dbReference type="NCBI Taxonomy" id="565419"/>
    <lineage>
        <taxon>Eukaryota</taxon>
        <taxon>Fungi</taxon>
        <taxon>Dikarya</taxon>
        <taxon>Ascomycota</taxon>
        <taxon>Pezizomycotina</taxon>
        <taxon>Leotiomycetes</taxon>
        <taxon>Helotiales</taxon>
        <taxon>Dermateaceae</taxon>
        <taxon>Coleophoma</taxon>
    </lineage>
</organism>
<proteinExistence type="predicted"/>
<dbReference type="EMBL" id="PDLN01000004">
    <property type="protein sequence ID" value="RDW87791.1"/>
    <property type="molecule type" value="Genomic_DNA"/>
</dbReference>
<dbReference type="SUPFAM" id="SSF51197">
    <property type="entry name" value="Clavaminate synthase-like"/>
    <property type="match status" value="1"/>
</dbReference>
<gene>
    <name evidence="1" type="ORF">BP5796_03485</name>
</gene>